<comment type="caution">
    <text evidence="2">The sequence shown here is derived from an EMBL/GenBank/DDBJ whole genome shotgun (WGS) entry which is preliminary data.</text>
</comment>
<accession>A0A6A2XEP7</accession>
<dbReference type="InterPro" id="IPR019557">
    <property type="entry name" value="AminoTfrase-like_pln_mobile"/>
</dbReference>
<name>A0A6A2XEP7_HIBSY</name>
<protein>
    <recommendedName>
        <fullName evidence="1">Aminotransferase-like plant mobile domain-containing protein</fullName>
    </recommendedName>
</protein>
<dbReference type="PANTHER" id="PTHR46033">
    <property type="entry name" value="PROTEIN MAIN-LIKE 2"/>
    <property type="match status" value="1"/>
</dbReference>
<feature type="domain" description="Aminotransferase-like plant mobile" evidence="1">
    <location>
        <begin position="101"/>
        <end position="156"/>
    </location>
</feature>
<reference evidence="2" key="1">
    <citation type="submission" date="2019-09" db="EMBL/GenBank/DDBJ databases">
        <title>Draft genome information of white flower Hibiscus syriacus.</title>
        <authorList>
            <person name="Kim Y.-M."/>
        </authorList>
    </citation>
    <scope>NUCLEOTIDE SEQUENCE [LARGE SCALE GENOMIC DNA]</scope>
    <source>
        <strain evidence="2">YM2019G1</strain>
    </source>
</reference>
<sequence>MEGPETSLVEVREELMVSPGFETLNACSKTAHFLKPISGSLETQLPKLPSQFLSDLERSSFEPKDPPLSIGFHGWRCRASNWSIWVDKMRVLHEPTWKKAGIFDAILNSTYQIKRNSGLVLGLAEKWCCETKSFILSWGEASVTLEDVMILGGFSVWVPLSSPLWKPKNRSKSKRV</sequence>
<dbReference type="GO" id="GO:0010073">
    <property type="term" value="P:meristem maintenance"/>
    <property type="evidence" value="ECO:0007669"/>
    <property type="project" value="InterPro"/>
</dbReference>
<dbReference type="OrthoDB" id="1572276at2759"/>
<dbReference type="Proteomes" id="UP000436088">
    <property type="component" value="Unassembled WGS sequence"/>
</dbReference>
<keyword evidence="3" id="KW-1185">Reference proteome</keyword>
<evidence type="ECO:0000259" key="1">
    <source>
        <dbReference type="Pfam" id="PF10536"/>
    </source>
</evidence>
<proteinExistence type="predicted"/>
<dbReference type="InterPro" id="IPR044824">
    <property type="entry name" value="MAIN-like"/>
</dbReference>
<evidence type="ECO:0000313" key="3">
    <source>
        <dbReference type="Proteomes" id="UP000436088"/>
    </source>
</evidence>
<evidence type="ECO:0000313" key="2">
    <source>
        <dbReference type="EMBL" id="KAE8668160.1"/>
    </source>
</evidence>
<dbReference type="Pfam" id="PF10536">
    <property type="entry name" value="PMD"/>
    <property type="match status" value="1"/>
</dbReference>
<dbReference type="EMBL" id="VEPZ02001556">
    <property type="protein sequence ID" value="KAE8668160.1"/>
    <property type="molecule type" value="Genomic_DNA"/>
</dbReference>
<gene>
    <name evidence="2" type="ORF">F3Y22_tig00112344pilonHSYRG00102</name>
</gene>
<organism evidence="2 3">
    <name type="scientific">Hibiscus syriacus</name>
    <name type="common">Rose of Sharon</name>
    <dbReference type="NCBI Taxonomy" id="106335"/>
    <lineage>
        <taxon>Eukaryota</taxon>
        <taxon>Viridiplantae</taxon>
        <taxon>Streptophyta</taxon>
        <taxon>Embryophyta</taxon>
        <taxon>Tracheophyta</taxon>
        <taxon>Spermatophyta</taxon>
        <taxon>Magnoliopsida</taxon>
        <taxon>eudicotyledons</taxon>
        <taxon>Gunneridae</taxon>
        <taxon>Pentapetalae</taxon>
        <taxon>rosids</taxon>
        <taxon>malvids</taxon>
        <taxon>Malvales</taxon>
        <taxon>Malvaceae</taxon>
        <taxon>Malvoideae</taxon>
        <taxon>Hibiscus</taxon>
    </lineage>
</organism>
<dbReference type="AlphaFoldDB" id="A0A6A2XEP7"/>
<dbReference type="PANTHER" id="PTHR46033:SF67">
    <property type="entry name" value="AMINOTRANSFERASE-LIKE, PLANT MOBILE DOMAIN FAMILY PROTEIN"/>
    <property type="match status" value="1"/>
</dbReference>